<gene>
    <name evidence="1" type="ORF">GCM10010358_75310</name>
</gene>
<dbReference type="Proteomes" id="UP000619244">
    <property type="component" value="Unassembled WGS sequence"/>
</dbReference>
<reference evidence="1" key="1">
    <citation type="journal article" date="2014" name="Int. J. Syst. Evol. Microbiol.">
        <title>Complete genome sequence of Corynebacterium casei LMG S-19264T (=DSM 44701T), isolated from a smear-ripened cheese.</title>
        <authorList>
            <consortium name="US DOE Joint Genome Institute (JGI-PGF)"/>
            <person name="Walter F."/>
            <person name="Albersmeier A."/>
            <person name="Kalinowski J."/>
            <person name="Ruckert C."/>
        </authorList>
    </citation>
    <scope>NUCLEOTIDE SEQUENCE</scope>
    <source>
        <strain evidence="1">JCM 4790</strain>
    </source>
</reference>
<keyword evidence="2" id="KW-1185">Reference proteome</keyword>
<evidence type="ECO:0000313" key="1">
    <source>
        <dbReference type="EMBL" id="GGY11815.1"/>
    </source>
</evidence>
<evidence type="ECO:0000313" key="2">
    <source>
        <dbReference type="Proteomes" id="UP000619244"/>
    </source>
</evidence>
<proteinExistence type="predicted"/>
<dbReference type="EMBL" id="BMVU01000081">
    <property type="protein sequence ID" value="GGY11815.1"/>
    <property type="molecule type" value="Genomic_DNA"/>
</dbReference>
<reference evidence="1" key="2">
    <citation type="submission" date="2020-09" db="EMBL/GenBank/DDBJ databases">
        <authorList>
            <person name="Sun Q."/>
            <person name="Ohkuma M."/>
        </authorList>
    </citation>
    <scope>NUCLEOTIDE SEQUENCE</scope>
    <source>
        <strain evidence="1">JCM 4790</strain>
    </source>
</reference>
<comment type="caution">
    <text evidence="1">The sequence shown here is derived from an EMBL/GenBank/DDBJ whole genome shotgun (WGS) entry which is preliminary data.</text>
</comment>
<dbReference type="RefSeq" id="WP_190194789.1">
    <property type="nucleotide sequence ID" value="NZ_BMVU01000081.1"/>
</dbReference>
<dbReference type="AlphaFoldDB" id="A0A918U912"/>
<protein>
    <submittedName>
        <fullName evidence="1">Uncharacterized protein</fullName>
    </submittedName>
</protein>
<organism evidence="1 2">
    <name type="scientific">Streptomyces minutiscleroticus</name>
    <dbReference type="NCBI Taxonomy" id="68238"/>
    <lineage>
        <taxon>Bacteria</taxon>
        <taxon>Bacillati</taxon>
        <taxon>Actinomycetota</taxon>
        <taxon>Actinomycetes</taxon>
        <taxon>Kitasatosporales</taxon>
        <taxon>Streptomycetaceae</taxon>
        <taxon>Streptomyces</taxon>
    </lineage>
</organism>
<sequence>MFLLPVIDDDETQNRYWNASLDGRAIHSFLLWVEPHSTAWARRAAAAAGAGAPDTTEPPAPLTRALAGLASAPDIAVDPAEVSTALLPLPGGPRLAVLHGVSEDGGRLRLAPAAAPDRSAVGDAVRVLDGVGLRYVVDLAVGAVVLGDAAGAAVPADLCDVARLLPGESDALSRAEALLREGAASWMGQWLRTEEAVGARSGPLPRTDRAWLTGVFADSLAFQLYDRLAARRPEDIPKPVARRRRELLDGLRALRAVLPGRVGETVGMGIVAELIGTTYPCWNRRQFAVKSPFDYIREIRPLTDAEKTEHLDRWAAPSAVR</sequence>
<accession>A0A918U912</accession>
<name>A0A918U912_9ACTN</name>